<sequence>MNIIDIDYEKQTLKSDYFSWQIVANDR</sequence>
<dbReference type="EMBL" id="UINC01227048">
    <property type="protein sequence ID" value="SVE57780.1"/>
    <property type="molecule type" value="Genomic_DNA"/>
</dbReference>
<name>A0A383EN86_9ZZZZ</name>
<evidence type="ECO:0000313" key="1">
    <source>
        <dbReference type="EMBL" id="SVE57780.1"/>
    </source>
</evidence>
<proteinExistence type="predicted"/>
<reference evidence="1" key="1">
    <citation type="submission" date="2018-05" db="EMBL/GenBank/DDBJ databases">
        <authorList>
            <person name="Lanie J.A."/>
            <person name="Ng W.-L."/>
            <person name="Kazmierczak K.M."/>
            <person name="Andrzejewski T.M."/>
            <person name="Davidsen T.M."/>
            <person name="Wayne K.J."/>
            <person name="Tettelin H."/>
            <person name="Glass J.I."/>
            <person name="Rusch D."/>
            <person name="Podicherti R."/>
            <person name="Tsui H.-C.T."/>
            <person name="Winkler M.E."/>
        </authorList>
    </citation>
    <scope>NUCLEOTIDE SEQUENCE</scope>
</reference>
<gene>
    <name evidence="1" type="ORF">METZ01_LOCUS510634</name>
</gene>
<accession>A0A383EN86</accession>
<feature type="non-terminal residue" evidence="1">
    <location>
        <position position="27"/>
    </location>
</feature>
<protein>
    <submittedName>
        <fullName evidence="1">Uncharacterized protein</fullName>
    </submittedName>
</protein>
<dbReference type="AlphaFoldDB" id="A0A383EN86"/>
<organism evidence="1">
    <name type="scientific">marine metagenome</name>
    <dbReference type="NCBI Taxonomy" id="408172"/>
    <lineage>
        <taxon>unclassified sequences</taxon>
        <taxon>metagenomes</taxon>
        <taxon>ecological metagenomes</taxon>
    </lineage>
</organism>